<name>A0A852RC83_9ACTN</name>
<evidence type="ECO:0000256" key="5">
    <source>
        <dbReference type="ARBA" id="ARBA00023163"/>
    </source>
</evidence>
<evidence type="ECO:0000256" key="1">
    <source>
        <dbReference type="ARBA" id="ARBA00010641"/>
    </source>
</evidence>
<accession>A0A852RC83</accession>
<feature type="domain" description="RNA polymerase sigma-70 region 2" evidence="7">
    <location>
        <begin position="52"/>
        <end position="108"/>
    </location>
</feature>
<dbReference type="PANTHER" id="PTHR43133:SF8">
    <property type="entry name" value="RNA POLYMERASE SIGMA FACTOR HI_1459-RELATED"/>
    <property type="match status" value="1"/>
</dbReference>
<dbReference type="GO" id="GO:0000428">
    <property type="term" value="C:DNA-directed RNA polymerase complex"/>
    <property type="evidence" value="ECO:0007669"/>
    <property type="project" value="UniProtKB-KW"/>
</dbReference>
<dbReference type="InterPro" id="IPR007627">
    <property type="entry name" value="RNA_pol_sigma70_r2"/>
</dbReference>
<dbReference type="PANTHER" id="PTHR43133">
    <property type="entry name" value="RNA POLYMERASE ECF-TYPE SIGMA FACTO"/>
    <property type="match status" value="1"/>
</dbReference>
<feature type="compositionally biased region" description="Low complexity" evidence="6">
    <location>
        <begin position="9"/>
        <end position="23"/>
    </location>
</feature>
<dbReference type="InterPro" id="IPR039425">
    <property type="entry name" value="RNA_pol_sigma-70-like"/>
</dbReference>
<dbReference type="AlphaFoldDB" id="A0A852RC83"/>
<sequence length="197" mass="21654">MTTLSEGLTRAATQPAAVRAAGPPRRRDGVVTDSDLLEGCRRGERDAWAQVVERYERLVYTVARRGGLDAEDAADVTHATFAALLDALHRLPEDLRLASWLMTMARRHVWSTRTIHGHEPVVDPLADPFADWEVVTALHDALSALGSTSRELLVALYFEGAAPRHAAVASRFGHPAATIGPVRGRCLQELRMIMEEE</sequence>
<keyword evidence="4" id="KW-0238">DNA-binding</keyword>
<dbReference type="InterPro" id="IPR013325">
    <property type="entry name" value="RNA_pol_sigma_r2"/>
</dbReference>
<keyword evidence="5" id="KW-0804">Transcription</keyword>
<keyword evidence="9" id="KW-1185">Reference proteome</keyword>
<reference evidence="8 9" key="1">
    <citation type="submission" date="2020-07" db="EMBL/GenBank/DDBJ databases">
        <title>Sequencing the genomes of 1000 actinobacteria strains.</title>
        <authorList>
            <person name="Klenk H.-P."/>
        </authorList>
    </citation>
    <scope>NUCLEOTIDE SEQUENCE [LARGE SCALE GENOMIC DNA]</scope>
    <source>
        <strain evidence="8 9">DSM 19082</strain>
    </source>
</reference>
<gene>
    <name evidence="8" type="ORF">BJ958_002313</name>
</gene>
<evidence type="ECO:0000313" key="8">
    <source>
        <dbReference type="EMBL" id="NYD30767.1"/>
    </source>
</evidence>
<organism evidence="8 9">
    <name type="scientific">Nocardioides kongjuensis</name>
    <dbReference type="NCBI Taxonomy" id="349522"/>
    <lineage>
        <taxon>Bacteria</taxon>
        <taxon>Bacillati</taxon>
        <taxon>Actinomycetota</taxon>
        <taxon>Actinomycetes</taxon>
        <taxon>Propionibacteriales</taxon>
        <taxon>Nocardioidaceae</taxon>
        <taxon>Nocardioides</taxon>
    </lineage>
</organism>
<dbReference type="EMBL" id="JACCBF010000001">
    <property type="protein sequence ID" value="NYD30767.1"/>
    <property type="molecule type" value="Genomic_DNA"/>
</dbReference>
<protein>
    <submittedName>
        <fullName evidence="8">DNA-directed RNA polymerase specialized sigma24 family protein</fullName>
    </submittedName>
</protein>
<dbReference type="GO" id="GO:0016987">
    <property type="term" value="F:sigma factor activity"/>
    <property type="evidence" value="ECO:0007669"/>
    <property type="project" value="UniProtKB-KW"/>
</dbReference>
<evidence type="ECO:0000256" key="6">
    <source>
        <dbReference type="SAM" id="MobiDB-lite"/>
    </source>
</evidence>
<dbReference type="SUPFAM" id="SSF88659">
    <property type="entry name" value="Sigma3 and sigma4 domains of RNA polymerase sigma factors"/>
    <property type="match status" value="1"/>
</dbReference>
<evidence type="ECO:0000256" key="2">
    <source>
        <dbReference type="ARBA" id="ARBA00023015"/>
    </source>
</evidence>
<dbReference type="Proteomes" id="UP000582231">
    <property type="component" value="Unassembled WGS sequence"/>
</dbReference>
<dbReference type="InterPro" id="IPR013324">
    <property type="entry name" value="RNA_pol_sigma_r3/r4-like"/>
</dbReference>
<evidence type="ECO:0000259" key="7">
    <source>
        <dbReference type="Pfam" id="PF04542"/>
    </source>
</evidence>
<feature type="region of interest" description="Disordered" evidence="6">
    <location>
        <begin position="1"/>
        <end position="31"/>
    </location>
</feature>
<dbReference type="GO" id="GO:0003677">
    <property type="term" value="F:DNA binding"/>
    <property type="evidence" value="ECO:0007669"/>
    <property type="project" value="UniProtKB-KW"/>
</dbReference>
<keyword evidence="2" id="KW-0805">Transcription regulation</keyword>
<evidence type="ECO:0000313" key="9">
    <source>
        <dbReference type="Proteomes" id="UP000582231"/>
    </source>
</evidence>
<comment type="similarity">
    <text evidence="1">Belongs to the sigma-70 factor family. ECF subfamily.</text>
</comment>
<dbReference type="Pfam" id="PF04542">
    <property type="entry name" value="Sigma70_r2"/>
    <property type="match status" value="1"/>
</dbReference>
<comment type="caution">
    <text evidence="8">The sequence shown here is derived from an EMBL/GenBank/DDBJ whole genome shotgun (WGS) entry which is preliminary data.</text>
</comment>
<keyword evidence="8" id="KW-0240">DNA-directed RNA polymerase</keyword>
<keyword evidence="3" id="KW-0731">Sigma factor</keyword>
<dbReference type="GO" id="GO:0006352">
    <property type="term" value="P:DNA-templated transcription initiation"/>
    <property type="evidence" value="ECO:0007669"/>
    <property type="project" value="InterPro"/>
</dbReference>
<proteinExistence type="inferred from homology"/>
<evidence type="ECO:0000256" key="3">
    <source>
        <dbReference type="ARBA" id="ARBA00023082"/>
    </source>
</evidence>
<evidence type="ECO:0000256" key="4">
    <source>
        <dbReference type="ARBA" id="ARBA00023125"/>
    </source>
</evidence>
<dbReference type="Gene3D" id="1.10.1740.10">
    <property type="match status" value="1"/>
</dbReference>
<dbReference type="RefSeq" id="WP_179726977.1">
    <property type="nucleotide sequence ID" value="NZ_BAABEF010000001.1"/>
</dbReference>
<dbReference type="SUPFAM" id="SSF88946">
    <property type="entry name" value="Sigma2 domain of RNA polymerase sigma factors"/>
    <property type="match status" value="1"/>
</dbReference>